<dbReference type="AlphaFoldDB" id="A0A1M6XMZ6"/>
<dbReference type="RefSeq" id="WP_143031938.1">
    <property type="nucleotide sequence ID" value="NZ_CADFGY010000049.1"/>
</dbReference>
<accession>A0A1M6XMZ6</accession>
<evidence type="ECO:0000256" key="1">
    <source>
        <dbReference type="SAM" id="Phobius"/>
    </source>
</evidence>
<dbReference type="EMBL" id="FRAB01000057">
    <property type="protein sequence ID" value="SHL07278.1"/>
    <property type="molecule type" value="Genomic_DNA"/>
</dbReference>
<keyword evidence="1" id="KW-0812">Transmembrane</keyword>
<dbReference type="Proteomes" id="UP000184395">
    <property type="component" value="Unassembled WGS sequence"/>
</dbReference>
<protein>
    <submittedName>
        <fullName evidence="2">Uncharacterized protein</fullName>
    </submittedName>
</protein>
<reference evidence="2 3" key="1">
    <citation type="submission" date="2016-11" db="EMBL/GenBank/DDBJ databases">
        <authorList>
            <person name="Jaros S."/>
            <person name="Januszkiewicz K."/>
            <person name="Wedrychowicz H."/>
        </authorList>
    </citation>
    <scope>NUCLEOTIDE SEQUENCE [LARGE SCALE GENOMIC DNA]</scope>
    <source>
        <strain evidence="2 3">LMG 20594</strain>
    </source>
</reference>
<evidence type="ECO:0000313" key="2">
    <source>
        <dbReference type="EMBL" id="SHL07278.1"/>
    </source>
</evidence>
<proteinExistence type="predicted"/>
<keyword evidence="1" id="KW-1133">Transmembrane helix</keyword>
<evidence type="ECO:0000313" key="3">
    <source>
        <dbReference type="Proteomes" id="UP000184395"/>
    </source>
</evidence>
<sequence>MKTISSIESNAEARRAWLRSEQGLPVEPADGYTVVRQSDFEKSRVWRAIFIAAAIAVGIALFQPAPADAPTATAPARATA</sequence>
<feature type="transmembrane region" description="Helical" evidence="1">
    <location>
        <begin position="45"/>
        <end position="62"/>
    </location>
</feature>
<keyword evidence="1" id="KW-0472">Membrane</keyword>
<dbReference type="OrthoDB" id="9017212at2"/>
<name>A0A1M6XMZ6_9BURK</name>
<organism evidence="2 3">
    <name type="scientific">Paraburkholderia terricola</name>
    <dbReference type="NCBI Taxonomy" id="169427"/>
    <lineage>
        <taxon>Bacteria</taxon>
        <taxon>Pseudomonadati</taxon>
        <taxon>Pseudomonadota</taxon>
        <taxon>Betaproteobacteria</taxon>
        <taxon>Burkholderiales</taxon>
        <taxon>Burkholderiaceae</taxon>
        <taxon>Paraburkholderia</taxon>
    </lineage>
</organism>
<gene>
    <name evidence="2" type="ORF">SAMN05192548_105744</name>
</gene>